<evidence type="ECO:0000313" key="4">
    <source>
        <dbReference type="Proteomes" id="UP000238479"/>
    </source>
</evidence>
<name>A0A2P6RT60_ROSCH</name>
<dbReference type="PANTHER" id="PTHR37748">
    <property type="entry name" value="PROTEIN, PUTATIVE-RELATED"/>
    <property type="match status" value="1"/>
</dbReference>
<evidence type="ECO:0000256" key="2">
    <source>
        <dbReference type="SAM" id="SignalP"/>
    </source>
</evidence>
<dbReference type="PANTHER" id="PTHR37748:SF1">
    <property type="entry name" value="PROTEIN, PUTATIVE-RELATED"/>
    <property type="match status" value="1"/>
</dbReference>
<dbReference type="EMBL" id="PDCK01000040">
    <property type="protein sequence ID" value="PRQ49614.1"/>
    <property type="molecule type" value="Genomic_DNA"/>
</dbReference>
<feature type="signal peptide" evidence="2">
    <location>
        <begin position="1"/>
        <end position="17"/>
    </location>
</feature>
<feature type="region of interest" description="Disordered" evidence="1">
    <location>
        <begin position="14"/>
        <end position="66"/>
    </location>
</feature>
<feature type="chain" id="PRO_5015194004" evidence="2">
    <location>
        <begin position="18"/>
        <end position="66"/>
    </location>
</feature>
<gene>
    <name evidence="3" type="ORF">RchiOBHm_Chr2g0123881</name>
</gene>
<dbReference type="Gramene" id="PRQ49614">
    <property type="protein sequence ID" value="PRQ49614"/>
    <property type="gene ID" value="RchiOBHm_Chr2g0123881"/>
</dbReference>
<sequence>MAIFSALLSCFIPSSSPQVSDDAGNAGVAKAPSPKDSRKSKSPKSSSSRAPIVVSHFPHNSYISRL</sequence>
<accession>A0A2P6RT60</accession>
<proteinExistence type="predicted"/>
<protein>
    <submittedName>
        <fullName evidence="3">Uncharacterized protein</fullName>
    </submittedName>
</protein>
<evidence type="ECO:0000313" key="3">
    <source>
        <dbReference type="EMBL" id="PRQ49614.1"/>
    </source>
</evidence>
<evidence type="ECO:0000256" key="1">
    <source>
        <dbReference type="SAM" id="MobiDB-lite"/>
    </source>
</evidence>
<comment type="caution">
    <text evidence="3">The sequence shown here is derived from an EMBL/GenBank/DDBJ whole genome shotgun (WGS) entry which is preliminary data.</text>
</comment>
<organism evidence="3 4">
    <name type="scientific">Rosa chinensis</name>
    <name type="common">China rose</name>
    <dbReference type="NCBI Taxonomy" id="74649"/>
    <lineage>
        <taxon>Eukaryota</taxon>
        <taxon>Viridiplantae</taxon>
        <taxon>Streptophyta</taxon>
        <taxon>Embryophyta</taxon>
        <taxon>Tracheophyta</taxon>
        <taxon>Spermatophyta</taxon>
        <taxon>Magnoliopsida</taxon>
        <taxon>eudicotyledons</taxon>
        <taxon>Gunneridae</taxon>
        <taxon>Pentapetalae</taxon>
        <taxon>rosids</taxon>
        <taxon>fabids</taxon>
        <taxon>Rosales</taxon>
        <taxon>Rosaceae</taxon>
        <taxon>Rosoideae</taxon>
        <taxon>Rosoideae incertae sedis</taxon>
        <taxon>Rosa</taxon>
    </lineage>
</organism>
<reference evidence="3 4" key="1">
    <citation type="journal article" date="2018" name="Nat. Genet.">
        <title>The Rosa genome provides new insights in the design of modern roses.</title>
        <authorList>
            <person name="Bendahmane M."/>
        </authorList>
    </citation>
    <scope>NUCLEOTIDE SEQUENCE [LARGE SCALE GENOMIC DNA]</scope>
    <source>
        <strain evidence="4">cv. Old Blush</strain>
    </source>
</reference>
<keyword evidence="2" id="KW-0732">Signal</keyword>
<keyword evidence="4" id="KW-1185">Reference proteome</keyword>
<dbReference type="Proteomes" id="UP000238479">
    <property type="component" value="Chromosome 2"/>
</dbReference>
<dbReference type="AlphaFoldDB" id="A0A2P6RT60"/>